<gene>
    <name evidence="2" type="ORF">NSA47_02840</name>
</gene>
<keyword evidence="1" id="KW-0472">Membrane</keyword>
<dbReference type="Pfam" id="PF13630">
    <property type="entry name" value="SdpI"/>
    <property type="match status" value="1"/>
</dbReference>
<keyword evidence="1" id="KW-0812">Transmembrane</keyword>
<organism evidence="2 3">
    <name type="scientific">Irregularibacter muris</name>
    <dbReference type="NCBI Taxonomy" id="1796619"/>
    <lineage>
        <taxon>Bacteria</taxon>
        <taxon>Bacillati</taxon>
        <taxon>Bacillota</taxon>
        <taxon>Clostridia</taxon>
        <taxon>Eubacteriales</taxon>
        <taxon>Eubacteriaceae</taxon>
        <taxon>Irregularibacter</taxon>
    </lineage>
</organism>
<dbReference type="EMBL" id="JANKAS010000002">
    <property type="protein sequence ID" value="MCR1897923.1"/>
    <property type="molecule type" value="Genomic_DNA"/>
</dbReference>
<proteinExistence type="predicted"/>
<sequence>MKLSIPVLVSVIPVPILMIVFGVLWKRYPPKSINWIYGYRSIRAMRNDNTWKYAQQYQAKVWRWSGVILLVFSLIFVLLFKKSYTEIPGWVFYTELIVMILSIIPTKIALRKKFDREGNLNE</sequence>
<keyword evidence="3" id="KW-1185">Reference proteome</keyword>
<feature type="transmembrane region" description="Helical" evidence="1">
    <location>
        <begin position="92"/>
        <end position="110"/>
    </location>
</feature>
<evidence type="ECO:0000256" key="1">
    <source>
        <dbReference type="SAM" id="Phobius"/>
    </source>
</evidence>
<name>A0AAE3HG20_9FIRM</name>
<comment type="caution">
    <text evidence="2">The sequence shown here is derived from an EMBL/GenBank/DDBJ whole genome shotgun (WGS) entry which is preliminary data.</text>
</comment>
<protein>
    <submittedName>
        <fullName evidence="2">SdpI family protein</fullName>
    </submittedName>
</protein>
<dbReference type="AlphaFoldDB" id="A0AAE3HG20"/>
<accession>A0AAE3HG20</accession>
<keyword evidence="1" id="KW-1133">Transmembrane helix</keyword>
<reference evidence="2" key="1">
    <citation type="submission" date="2022-07" db="EMBL/GenBank/DDBJ databases">
        <title>Enhanced cultured diversity of the mouse gut microbiota enables custom-made synthetic communities.</title>
        <authorList>
            <person name="Afrizal A."/>
        </authorList>
    </citation>
    <scope>NUCLEOTIDE SEQUENCE</scope>
    <source>
        <strain evidence="2">DSM 28593</strain>
    </source>
</reference>
<dbReference type="InterPro" id="IPR025962">
    <property type="entry name" value="SdpI/YhfL"/>
</dbReference>
<evidence type="ECO:0000313" key="2">
    <source>
        <dbReference type="EMBL" id="MCR1897923.1"/>
    </source>
</evidence>
<dbReference type="RefSeq" id="WP_257529390.1">
    <property type="nucleotide sequence ID" value="NZ_JANKAS010000002.1"/>
</dbReference>
<evidence type="ECO:0000313" key="3">
    <source>
        <dbReference type="Proteomes" id="UP001205748"/>
    </source>
</evidence>
<dbReference type="Proteomes" id="UP001205748">
    <property type="component" value="Unassembled WGS sequence"/>
</dbReference>
<feature type="transmembrane region" description="Helical" evidence="1">
    <location>
        <begin position="6"/>
        <end position="25"/>
    </location>
</feature>
<feature type="transmembrane region" description="Helical" evidence="1">
    <location>
        <begin position="61"/>
        <end position="80"/>
    </location>
</feature>